<accession>A0AA86QGH2</accession>
<name>A0AA86QGH2_9EUKA</name>
<keyword evidence="3" id="KW-1185">Reference proteome</keyword>
<reference evidence="2 3" key="2">
    <citation type="submission" date="2024-07" db="EMBL/GenBank/DDBJ databases">
        <authorList>
            <person name="Akdeniz Z."/>
        </authorList>
    </citation>
    <scope>NUCLEOTIDE SEQUENCE [LARGE SCALE GENOMIC DNA]</scope>
</reference>
<comment type="caution">
    <text evidence="1">The sequence shown here is derived from an EMBL/GenBank/DDBJ whole genome shotgun (WGS) entry which is preliminary data.</text>
</comment>
<gene>
    <name evidence="1" type="ORF">HINF_LOCUS40374</name>
    <name evidence="2" type="ORF">HINF_LOCUS8631</name>
</gene>
<proteinExistence type="predicted"/>
<evidence type="ECO:0000313" key="3">
    <source>
        <dbReference type="Proteomes" id="UP001642409"/>
    </source>
</evidence>
<sequence>MNSPNRSISPLKELILSFKDRSGSPLRQTISPSRTQFSPDIVDKLKKKMPKFLPEYMIENLNSVNKFIDRLDKNKVIISQMGDPNQNQYQKYLQHIGQGVEEQKSKDQQKPIYAKCNFIGRRQVFD</sequence>
<dbReference type="Proteomes" id="UP001642409">
    <property type="component" value="Unassembled WGS sequence"/>
</dbReference>
<organism evidence="1">
    <name type="scientific">Hexamita inflata</name>
    <dbReference type="NCBI Taxonomy" id="28002"/>
    <lineage>
        <taxon>Eukaryota</taxon>
        <taxon>Metamonada</taxon>
        <taxon>Diplomonadida</taxon>
        <taxon>Hexamitidae</taxon>
        <taxon>Hexamitinae</taxon>
        <taxon>Hexamita</taxon>
    </lineage>
</organism>
<dbReference type="AlphaFoldDB" id="A0AA86QGH2"/>
<evidence type="ECO:0000313" key="2">
    <source>
        <dbReference type="EMBL" id="CAL5985170.1"/>
    </source>
</evidence>
<evidence type="ECO:0000313" key="1">
    <source>
        <dbReference type="EMBL" id="CAI9952729.1"/>
    </source>
</evidence>
<protein>
    <submittedName>
        <fullName evidence="2">Hypothetical_protein</fullName>
    </submittedName>
</protein>
<dbReference type="EMBL" id="CAXDID020000018">
    <property type="protein sequence ID" value="CAL5985170.1"/>
    <property type="molecule type" value="Genomic_DNA"/>
</dbReference>
<reference evidence="1" key="1">
    <citation type="submission" date="2023-06" db="EMBL/GenBank/DDBJ databases">
        <authorList>
            <person name="Kurt Z."/>
        </authorList>
    </citation>
    <scope>NUCLEOTIDE SEQUENCE</scope>
</reference>
<dbReference type="EMBL" id="CATOUU010000834">
    <property type="protein sequence ID" value="CAI9952729.1"/>
    <property type="molecule type" value="Genomic_DNA"/>
</dbReference>